<dbReference type="Gene3D" id="3.80.10.10">
    <property type="entry name" value="Ribonuclease Inhibitor"/>
    <property type="match status" value="1"/>
</dbReference>
<name>A0A815R8W9_9BILA</name>
<dbReference type="AlphaFoldDB" id="A0A815R8W9"/>
<dbReference type="Proteomes" id="UP000663860">
    <property type="component" value="Unassembled WGS sequence"/>
</dbReference>
<reference evidence="1" key="1">
    <citation type="submission" date="2021-02" db="EMBL/GenBank/DDBJ databases">
        <authorList>
            <person name="Nowell W R."/>
        </authorList>
    </citation>
    <scope>NUCLEOTIDE SEQUENCE</scope>
</reference>
<protein>
    <recommendedName>
        <fullName evidence="3">F-box domain-containing protein</fullName>
    </recommendedName>
</protein>
<organism evidence="1 2">
    <name type="scientific">Adineta steineri</name>
    <dbReference type="NCBI Taxonomy" id="433720"/>
    <lineage>
        <taxon>Eukaryota</taxon>
        <taxon>Metazoa</taxon>
        <taxon>Spiralia</taxon>
        <taxon>Gnathifera</taxon>
        <taxon>Rotifera</taxon>
        <taxon>Eurotatoria</taxon>
        <taxon>Bdelloidea</taxon>
        <taxon>Adinetida</taxon>
        <taxon>Adinetidae</taxon>
        <taxon>Adineta</taxon>
    </lineage>
</organism>
<sequence>MALKLSCLSRKRKRFNINQTLFDDLTNEIYYEIFDYLTYNDVIKSFSNLNNRLKQIIGNYPHNINLEIDKNIPKFIRSLKITLNSQLDLFNSLKTNQFLSLRSLTISNLRYNEINHISNRIPSTQLEYIYIGICVNDQKEDFSKILSSLQIQILNLTQYRLKSCRFKDQFSIPIQDLPEKFPRLEHLQIRSCKNFSYLSQILNRTEKIRSIDVSIRESCQQTLVISNQYYLTYLILRPFHECTIDELNHFIQKCCFYLKKLIIQIYIYTVNQPKLLNINKYQWINIFPKQLNYFYLKSIPTASIHLDKNFSTQYLENPLNENINLISDQNQEHICQIVIDGILIKYWNKDIQ</sequence>
<gene>
    <name evidence="1" type="ORF">IZO911_LOCUS43630</name>
</gene>
<dbReference type="EMBL" id="CAJNOE010002233">
    <property type="protein sequence ID" value="CAF1474206.1"/>
    <property type="molecule type" value="Genomic_DNA"/>
</dbReference>
<accession>A0A815R8W9</accession>
<proteinExistence type="predicted"/>
<comment type="caution">
    <text evidence="1">The sequence shown here is derived from an EMBL/GenBank/DDBJ whole genome shotgun (WGS) entry which is preliminary data.</text>
</comment>
<evidence type="ECO:0008006" key="3">
    <source>
        <dbReference type="Google" id="ProtNLM"/>
    </source>
</evidence>
<dbReference type="InterPro" id="IPR032675">
    <property type="entry name" value="LRR_dom_sf"/>
</dbReference>
<evidence type="ECO:0000313" key="1">
    <source>
        <dbReference type="EMBL" id="CAF1474206.1"/>
    </source>
</evidence>
<evidence type="ECO:0000313" key="2">
    <source>
        <dbReference type="Proteomes" id="UP000663860"/>
    </source>
</evidence>